<gene>
    <name evidence="2" type="ORF">BKA55DRAFT_382617</name>
</gene>
<sequence length="177" mass="19403">MRHAALPIPPFVCMSAIGGGIESQYRHLEEAVQTAAARQTSEKTSHDTATSTTASSLIILRIVALRRRLSVWALLRRIGTLAGGKGTLLLVVVAHLRRTLLIVALLLAALLVWILLVAAVCRLRGTWGRAVGGRFLLLESHGVMVCDRKGGRYGVSRAKYRDMWAKEIAIAKRKDEK</sequence>
<feature type="transmembrane region" description="Helical" evidence="1">
    <location>
        <begin position="100"/>
        <end position="121"/>
    </location>
</feature>
<keyword evidence="1" id="KW-0472">Membrane</keyword>
<proteinExistence type="predicted"/>
<dbReference type="EMBL" id="JAGMUX010000009">
    <property type="protein sequence ID" value="KAH7248713.1"/>
    <property type="molecule type" value="Genomic_DNA"/>
</dbReference>
<dbReference type="Proteomes" id="UP000720189">
    <property type="component" value="Unassembled WGS sequence"/>
</dbReference>
<reference evidence="2" key="1">
    <citation type="journal article" date="2021" name="Nat. Commun.">
        <title>Genetic determinants of endophytism in the Arabidopsis root mycobiome.</title>
        <authorList>
            <person name="Mesny F."/>
            <person name="Miyauchi S."/>
            <person name="Thiergart T."/>
            <person name="Pickel B."/>
            <person name="Atanasova L."/>
            <person name="Karlsson M."/>
            <person name="Huettel B."/>
            <person name="Barry K.W."/>
            <person name="Haridas S."/>
            <person name="Chen C."/>
            <person name="Bauer D."/>
            <person name="Andreopoulos W."/>
            <person name="Pangilinan J."/>
            <person name="LaButti K."/>
            <person name="Riley R."/>
            <person name="Lipzen A."/>
            <person name="Clum A."/>
            <person name="Drula E."/>
            <person name="Henrissat B."/>
            <person name="Kohler A."/>
            <person name="Grigoriev I.V."/>
            <person name="Martin F.M."/>
            <person name="Hacquard S."/>
        </authorList>
    </citation>
    <scope>NUCLEOTIDE SEQUENCE</scope>
    <source>
        <strain evidence="2">MPI-CAGE-AT-0023</strain>
    </source>
</reference>
<keyword evidence="3" id="KW-1185">Reference proteome</keyword>
<feature type="transmembrane region" description="Helical" evidence="1">
    <location>
        <begin position="74"/>
        <end position="94"/>
    </location>
</feature>
<dbReference type="RefSeq" id="XP_046048508.1">
    <property type="nucleotide sequence ID" value="XM_046185967.1"/>
</dbReference>
<keyword evidence="1" id="KW-0812">Transmembrane</keyword>
<name>A0A9P9K5I2_FUSRE</name>
<dbReference type="GeneID" id="70215921"/>
<protein>
    <submittedName>
        <fullName evidence="2">Uncharacterized protein</fullName>
    </submittedName>
</protein>
<evidence type="ECO:0000313" key="2">
    <source>
        <dbReference type="EMBL" id="KAH7248713.1"/>
    </source>
</evidence>
<keyword evidence="1" id="KW-1133">Transmembrane helix</keyword>
<accession>A0A9P9K5I2</accession>
<evidence type="ECO:0000256" key="1">
    <source>
        <dbReference type="SAM" id="Phobius"/>
    </source>
</evidence>
<organism evidence="2 3">
    <name type="scientific">Fusarium redolens</name>
    <dbReference type="NCBI Taxonomy" id="48865"/>
    <lineage>
        <taxon>Eukaryota</taxon>
        <taxon>Fungi</taxon>
        <taxon>Dikarya</taxon>
        <taxon>Ascomycota</taxon>
        <taxon>Pezizomycotina</taxon>
        <taxon>Sordariomycetes</taxon>
        <taxon>Hypocreomycetidae</taxon>
        <taxon>Hypocreales</taxon>
        <taxon>Nectriaceae</taxon>
        <taxon>Fusarium</taxon>
        <taxon>Fusarium redolens species complex</taxon>
    </lineage>
</organism>
<evidence type="ECO:0000313" key="3">
    <source>
        <dbReference type="Proteomes" id="UP000720189"/>
    </source>
</evidence>
<dbReference type="AlphaFoldDB" id="A0A9P9K5I2"/>
<comment type="caution">
    <text evidence="2">The sequence shown here is derived from an EMBL/GenBank/DDBJ whole genome shotgun (WGS) entry which is preliminary data.</text>
</comment>